<dbReference type="InterPro" id="IPR036390">
    <property type="entry name" value="WH_DNA-bd_sf"/>
</dbReference>
<name>A0ABP6RZF2_9PSEU</name>
<accession>A0ABP6RZF2</accession>
<dbReference type="InterPro" id="IPR000835">
    <property type="entry name" value="HTH_MarR-typ"/>
</dbReference>
<keyword evidence="3" id="KW-1185">Reference proteome</keyword>
<organism evidence="2 3">
    <name type="scientific">Saccharopolyspora gregorii</name>
    <dbReference type="NCBI Taxonomy" id="33914"/>
    <lineage>
        <taxon>Bacteria</taxon>
        <taxon>Bacillati</taxon>
        <taxon>Actinomycetota</taxon>
        <taxon>Actinomycetes</taxon>
        <taxon>Pseudonocardiales</taxon>
        <taxon>Pseudonocardiaceae</taxon>
        <taxon>Saccharopolyspora</taxon>
    </lineage>
</organism>
<dbReference type="Gene3D" id="1.10.10.10">
    <property type="entry name" value="Winged helix-like DNA-binding domain superfamily/Winged helix DNA-binding domain"/>
    <property type="match status" value="1"/>
</dbReference>
<feature type="domain" description="HTH marR-type" evidence="1">
    <location>
        <begin position="1"/>
        <end position="154"/>
    </location>
</feature>
<dbReference type="PROSITE" id="PS50995">
    <property type="entry name" value="HTH_MARR_2"/>
    <property type="match status" value="1"/>
</dbReference>
<dbReference type="Proteomes" id="UP001500483">
    <property type="component" value="Unassembled WGS sequence"/>
</dbReference>
<dbReference type="SUPFAM" id="SSF46785">
    <property type="entry name" value="Winged helix' DNA-binding domain"/>
    <property type="match status" value="1"/>
</dbReference>
<reference evidence="3" key="1">
    <citation type="journal article" date="2019" name="Int. J. Syst. Evol. Microbiol.">
        <title>The Global Catalogue of Microorganisms (GCM) 10K type strain sequencing project: providing services to taxonomists for standard genome sequencing and annotation.</title>
        <authorList>
            <consortium name="The Broad Institute Genomics Platform"/>
            <consortium name="The Broad Institute Genome Sequencing Center for Infectious Disease"/>
            <person name="Wu L."/>
            <person name="Ma J."/>
        </authorList>
    </citation>
    <scope>NUCLEOTIDE SEQUENCE [LARGE SCALE GENOMIC DNA]</scope>
    <source>
        <strain evidence="3">JCM 9687</strain>
    </source>
</reference>
<evidence type="ECO:0000313" key="3">
    <source>
        <dbReference type="Proteomes" id="UP001500483"/>
    </source>
</evidence>
<dbReference type="PANTHER" id="PTHR33164">
    <property type="entry name" value="TRANSCRIPTIONAL REGULATOR, MARR FAMILY"/>
    <property type="match status" value="1"/>
</dbReference>
<dbReference type="InterPro" id="IPR036388">
    <property type="entry name" value="WH-like_DNA-bd_sf"/>
</dbReference>
<comment type="caution">
    <text evidence="2">The sequence shown here is derived from an EMBL/GenBank/DDBJ whole genome shotgun (WGS) entry which is preliminary data.</text>
</comment>
<dbReference type="SMART" id="SM00347">
    <property type="entry name" value="HTH_MARR"/>
    <property type="match status" value="1"/>
</dbReference>
<protein>
    <submittedName>
        <fullName evidence="2">MarR family transcriptional regulator</fullName>
    </submittedName>
</protein>
<proteinExistence type="predicted"/>
<sequence length="162" mass="18447">MGVIDGSEEQARWLDDGEMAAWRSYIEGSALLEHRLNRELQAAHNLSIADYEILVRLSEQPGRQQRMSELARDVAHSKSRISHQIRRLENAELVRRNDCLEDGRGVLAVLTDRGLEVLRTAAPTHVAGVREHFIDLLEPAEKQVLAAVFERLRTRLHDRPDA</sequence>
<dbReference type="EMBL" id="BAAAYK010000038">
    <property type="protein sequence ID" value="GAA3364005.1"/>
    <property type="molecule type" value="Genomic_DNA"/>
</dbReference>
<dbReference type="Pfam" id="PF01047">
    <property type="entry name" value="MarR"/>
    <property type="match status" value="1"/>
</dbReference>
<dbReference type="InterPro" id="IPR039422">
    <property type="entry name" value="MarR/SlyA-like"/>
</dbReference>
<evidence type="ECO:0000313" key="2">
    <source>
        <dbReference type="EMBL" id="GAA3364005.1"/>
    </source>
</evidence>
<gene>
    <name evidence="2" type="ORF">GCM10020366_58150</name>
</gene>
<dbReference type="PANTHER" id="PTHR33164:SF99">
    <property type="entry name" value="MARR FAMILY REGULATORY PROTEIN"/>
    <property type="match status" value="1"/>
</dbReference>
<evidence type="ECO:0000259" key="1">
    <source>
        <dbReference type="PROSITE" id="PS50995"/>
    </source>
</evidence>